<dbReference type="AlphaFoldDB" id="A0AAE0EJD5"/>
<evidence type="ECO:0000256" key="7">
    <source>
        <dbReference type="ARBA" id="ARBA00033659"/>
    </source>
</evidence>
<keyword evidence="6" id="KW-0119">Carbohydrate metabolism</keyword>
<evidence type="ECO:0000256" key="3">
    <source>
        <dbReference type="ARBA" id="ARBA00022629"/>
    </source>
</evidence>
<dbReference type="PROSITE" id="PS51415">
    <property type="entry name" value="XYLOSE_ISOMERASE"/>
    <property type="match status" value="1"/>
</dbReference>
<protein>
    <recommendedName>
        <fullName evidence="2">xylose isomerase</fullName>
        <ecNumber evidence="2">5.3.1.5</ecNumber>
    </recommendedName>
</protein>
<reference evidence="9" key="1">
    <citation type="journal article" date="2023" name="Plant J.">
        <title>Genome sequences and population genomics provide insights into the demographic history, inbreeding, and mutation load of two 'living fossil' tree species of Dipteronia.</title>
        <authorList>
            <person name="Feng Y."/>
            <person name="Comes H.P."/>
            <person name="Chen J."/>
            <person name="Zhu S."/>
            <person name="Lu R."/>
            <person name="Zhang X."/>
            <person name="Li P."/>
            <person name="Qiu J."/>
            <person name="Olsen K.M."/>
            <person name="Qiu Y."/>
        </authorList>
    </citation>
    <scope>NUCLEOTIDE SEQUENCE</scope>
    <source>
        <strain evidence="9">NBL</strain>
    </source>
</reference>
<evidence type="ECO:0000313" key="9">
    <source>
        <dbReference type="EMBL" id="KAK3230526.1"/>
    </source>
</evidence>
<dbReference type="PANTHER" id="PTHR48408">
    <property type="match status" value="1"/>
</dbReference>
<feature type="chain" id="PRO_5041976066" description="xylose isomerase" evidence="8">
    <location>
        <begin position="19"/>
        <end position="123"/>
    </location>
</feature>
<dbReference type="PANTHER" id="PTHR48408:SF1">
    <property type="entry name" value="XYLOSE ISOMERASE"/>
    <property type="match status" value="1"/>
</dbReference>
<keyword evidence="5" id="KW-0413">Isomerase</keyword>
<dbReference type="Gene3D" id="3.20.20.150">
    <property type="entry name" value="Divalent-metal-dependent TIM barrel enzymes"/>
    <property type="match status" value="1"/>
</dbReference>
<name>A0AAE0EJD5_9ROSI</name>
<dbReference type="InterPro" id="IPR001998">
    <property type="entry name" value="Xylose_isomerase"/>
</dbReference>
<evidence type="ECO:0000256" key="4">
    <source>
        <dbReference type="ARBA" id="ARBA00022723"/>
    </source>
</evidence>
<evidence type="ECO:0000256" key="5">
    <source>
        <dbReference type="ARBA" id="ARBA00023235"/>
    </source>
</evidence>
<comment type="caution">
    <text evidence="9">The sequence shown here is derived from an EMBL/GenBank/DDBJ whole genome shotgun (WGS) entry which is preliminary data.</text>
</comment>
<evidence type="ECO:0000256" key="6">
    <source>
        <dbReference type="ARBA" id="ARBA00023277"/>
    </source>
</evidence>
<keyword evidence="3" id="KW-0859">Xylose metabolism</keyword>
<dbReference type="GO" id="GO:0046872">
    <property type="term" value="F:metal ion binding"/>
    <property type="evidence" value="ECO:0007669"/>
    <property type="project" value="UniProtKB-KW"/>
</dbReference>
<accession>A0AAE0EJD5</accession>
<dbReference type="GO" id="GO:0009045">
    <property type="term" value="F:xylose isomerase activity"/>
    <property type="evidence" value="ECO:0007669"/>
    <property type="project" value="UniProtKB-EC"/>
</dbReference>
<comment type="catalytic activity">
    <reaction evidence="7">
        <text>alpha-D-xylose = alpha-D-xylulofuranose</text>
        <dbReference type="Rhea" id="RHEA:22816"/>
        <dbReference type="ChEBI" id="CHEBI:28518"/>
        <dbReference type="ChEBI" id="CHEBI:188998"/>
        <dbReference type="EC" id="5.3.1.5"/>
    </reaction>
</comment>
<keyword evidence="10" id="KW-1185">Reference proteome</keyword>
<dbReference type="GO" id="GO:0042732">
    <property type="term" value="P:D-xylose metabolic process"/>
    <property type="evidence" value="ECO:0007669"/>
    <property type="project" value="UniProtKB-KW"/>
</dbReference>
<gene>
    <name evidence="9" type="ORF">Dsin_002407</name>
</gene>
<organism evidence="9 10">
    <name type="scientific">Dipteronia sinensis</name>
    <dbReference type="NCBI Taxonomy" id="43782"/>
    <lineage>
        <taxon>Eukaryota</taxon>
        <taxon>Viridiplantae</taxon>
        <taxon>Streptophyta</taxon>
        <taxon>Embryophyta</taxon>
        <taxon>Tracheophyta</taxon>
        <taxon>Spermatophyta</taxon>
        <taxon>Magnoliopsida</taxon>
        <taxon>eudicotyledons</taxon>
        <taxon>Gunneridae</taxon>
        <taxon>Pentapetalae</taxon>
        <taxon>rosids</taxon>
        <taxon>malvids</taxon>
        <taxon>Sapindales</taxon>
        <taxon>Sapindaceae</taxon>
        <taxon>Hippocastanoideae</taxon>
        <taxon>Acereae</taxon>
        <taxon>Dipteronia</taxon>
    </lineage>
</organism>
<dbReference type="EC" id="5.3.1.5" evidence="2"/>
<dbReference type="EMBL" id="JANJYJ010000001">
    <property type="protein sequence ID" value="KAK3230526.1"/>
    <property type="molecule type" value="Genomic_DNA"/>
</dbReference>
<evidence type="ECO:0000256" key="8">
    <source>
        <dbReference type="SAM" id="SignalP"/>
    </source>
</evidence>
<keyword evidence="8" id="KW-0732">Signal</keyword>
<evidence type="ECO:0000313" key="10">
    <source>
        <dbReference type="Proteomes" id="UP001281410"/>
    </source>
</evidence>
<evidence type="ECO:0000256" key="2">
    <source>
        <dbReference type="ARBA" id="ARBA00011958"/>
    </source>
</evidence>
<keyword evidence="4" id="KW-0479">Metal-binding</keyword>
<dbReference type="InterPro" id="IPR036237">
    <property type="entry name" value="Xyl_isomerase-like_sf"/>
</dbReference>
<dbReference type="Proteomes" id="UP001281410">
    <property type="component" value="Unassembled WGS sequence"/>
</dbReference>
<proteinExistence type="inferred from homology"/>
<dbReference type="SUPFAM" id="SSF51658">
    <property type="entry name" value="Xylose isomerase-like"/>
    <property type="match status" value="1"/>
</dbReference>
<sequence>MTILKGIWLAMSSGLLPATLECDALTVVNMISSKAAPCADVGVGPTSKNPLSFKWYNAQEEILGKKMKDWMRFSMAFWHTFRGSGADPFGSATKNWPWEDGTNSLAMAKKIGHGKMVQIQSFY</sequence>
<evidence type="ECO:0000256" key="1">
    <source>
        <dbReference type="ARBA" id="ARBA00005765"/>
    </source>
</evidence>
<feature type="signal peptide" evidence="8">
    <location>
        <begin position="1"/>
        <end position="18"/>
    </location>
</feature>
<comment type="similarity">
    <text evidence="1">Belongs to the xylose isomerase family.</text>
</comment>